<dbReference type="Gene3D" id="3.20.20.80">
    <property type="entry name" value="Glycosidases"/>
    <property type="match status" value="1"/>
</dbReference>
<keyword evidence="4" id="KW-0378">Hydrolase</keyword>
<evidence type="ECO:0000256" key="7">
    <source>
        <dbReference type="PIRSR" id="PIRSR001021-1"/>
    </source>
</evidence>
<evidence type="ECO:0000256" key="1">
    <source>
        <dbReference type="ARBA" id="ARBA00001913"/>
    </source>
</evidence>
<dbReference type="SUPFAM" id="SSF51445">
    <property type="entry name" value="(Trans)glycosidases"/>
    <property type="match status" value="1"/>
</dbReference>
<evidence type="ECO:0000256" key="6">
    <source>
        <dbReference type="ARBA" id="ARBA00023295"/>
    </source>
</evidence>
<dbReference type="GO" id="GO:0005509">
    <property type="term" value="F:calcium ion binding"/>
    <property type="evidence" value="ECO:0007669"/>
    <property type="project" value="InterPro"/>
</dbReference>
<dbReference type="InterPro" id="IPR006047">
    <property type="entry name" value="GH13_cat_dom"/>
</dbReference>
<reference evidence="11" key="1">
    <citation type="submission" date="2015-06" db="EMBL/GenBank/DDBJ databases">
        <title>Draft genome assembly of filamentous brackish cyanobacterium Limnoraphis robusta strain CS-951.</title>
        <authorList>
            <person name="Willis A."/>
            <person name="Parks M."/>
            <person name="Burford M.A."/>
        </authorList>
    </citation>
    <scope>NUCLEOTIDE SEQUENCE [LARGE SCALE GENOMIC DNA]</scope>
    <source>
        <strain evidence="11">CS-951</strain>
    </source>
</reference>
<evidence type="ECO:0000256" key="8">
    <source>
        <dbReference type="PIRSR" id="PIRSR001021-2"/>
    </source>
</evidence>
<feature type="domain" description="Glycosyl hydrolase family 13 catalytic" evidence="10">
    <location>
        <begin position="5"/>
        <end position="401"/>
    </location>
</feature>
<comment type="cofactor">
    <cofactor evidence="1">
        <name>Ca(2+)</name>
        <dbReference type="ChEBI" id="CHEBI:29108"/>
    </cofactor>
</comment>
<feature type="binding site" evidence="8">
    <location>
        <position position="105"/>
    </location>
    <ligand>
        <name>Ca(2+)</name>
        <dbReference type="ChEBI" id="CHEBI:29108"/>
        <label>1</label>
    </ligand>
</feature>
<dbReference type="PRINTS" id="PR00110">
    <property type="entry name" value="ALPHAAMYLASE"/>
</dbReference>
<feature type="active site" description="Nucleophile" evidence="7">
    <location>
        <position position="233"/>
    </location>
</feature>
<evidence type="ECO:0000256" key="3">
    <source>
        <dbReference type="ARBA" id="ARBA00022723"/>
    </source>
</evidence>
<organism evidence="11 12">
    <name type="scientific">Limnoraphis robusta CS-951</name>
    <dbReference type="NCBI Taxonomy" id="1637645"/>
    <lineage>
        <taxon>Bacteria</taxon>
        <taxon>Bacillati</taxon>
        <taxon>Cyanobacteriota</taxon>
        <taxon>Cyanophyceae</taxon>
        <taxon>Oscillatoriophycideae</taxon>
        <taxon>Oscillatoriales</taxon>
        <taxon>Sirenicapillariaceae</taxon>
        <taxon>Limnoraphis</taxon>
    </lineage>
</organism>
<sequence length="490" mass="57124">MSINGVIMQYFHWYLPGDGTLWEQVKNKAQELADAGITALWLPPAYKGSGGGNDVGYGVYDMYDLGEFDQKGSVRTKYGTYQQYIDAIQSLKNSGIQVYADVVLNHRMGGESTEIAKATPFHQNDRVYPIGGLRDVKAYTHFTFPGRQGQYSNFEWHWWHFDAVDYDDYSKEQNVVYLFEGKQFDDYVALEKGNFAYLMGCDLDFQKPEVQLEAIRWGKWYLDTTGADGFRLDAIKHISSWFFPIWIDELERHVGKDLFVVGEYWQNSVSTLHWYVNAVQGKMSVFDVPLHYNFYYASKSGGHYDMRQIFDGTMMKERPTHAVTFVENHDSQPLQALESPVEPWFKPLAYAIILLRREGYPCIFHADYYGAEYEDYGRDGNRYPIFLPSQRWIIDKLLYARQHYAYGNQYDYIDHYNTIGWTRLGDQEHPKAMAVIMSDSVPGWKWMEVGKRNTKFIDLTEHIKEPIYTNEEGWAEFRCKGGSVSVWIEE</sequence>
<dbReference type="PATRIC" id="fig|1637645.4.peg.3478"/>
<dbReference type="Gene3D" id="2.60.40.1180">
    <property type="entry name" value="Golgi alpha-mannosidase II"/>
    <property type="match status" value="1"/>
</dbReference>
<dbReference type="InterPro" id="IPR006046">
    <property type="entry name" value="Alpha_amylase"/>
</dbReference>
<keyword evidence="5" id="KW-0119">Carbohydrate metabolism</keyword>
<feature type="binding site" evidence="8">
    <location>
        <position position="162"/>
    </location>
    <ligand>
        <name>Ca(2+)</name>
        <dbReference type="ChEBI" id="CHEBI:29108"/>
        <label>2</label>
    </ligand>
</feature>
<dbReference type="Proteomes" id="UP000033607">
    <property type="component" value="Unassembled WGS sequence"/>
</dbReference>
<dbReference type="RefSeq" id="WP_046276807.1">
    <property type="nucleotide sequence ID" value="NZ_LATL02000177.1"/>
</dbReference>
<keyword evidence="3 8" id="KW-0479">Metal-binding</keyword>
<dbReference type="NCBIfam" id="NF006969">
    <property type="entry name" value="PRK09441.1-2"/>
    <property type="match status" value="1"/>
</dbReference>
<dbReference type="GO" id="GO:0005975">
    <property type="term" value="P:carbohydrate metabolic process"/>
    <property type="evidence" value="ECO:0007669"/>
    <property type="project" value="InterPro"/>
</dbReference>
<evidence type="ECO:0000313" key="12">
    <source>
        <dbReference type="Proteomes" id="UP000033607"/>
    </source>
</evidence>
<evidence type="ECO:0000256" key="5">
    <source>
        <dbReference type="ARBA" id="ARBA00023277"/>
    </source>
</evidence>
<evidence type="ECO:0000313" key="11">
    <source>
        <dbReference type="EMBL" id="KKD39719.1"/>
    </source>
</evidence>
<dbReference type="GO" id="GO:0004556">
    <property type="term" value="F:alpha-amylase activity"/>
    <property type="evidence" value="ECO:0007669"/>
    <property type="project" value="InterPro"/>
</dbReference>
<evidence type="ECO:0000256" key="2">
    <source>
        <dbReference type="ARBA" id="ARBA00008061"/>
    </source>
</evidence>
<gene>
    <name evidence="11" type="ORF">WN50_01945</name>
</gene>
<protein>
    <submittedName>
        <fullName evidence="11">Cytochrome C oxidase subunit II</fullName>
    </submittedName>
</protein>
<keyword evidence="6" id="KW-0326">Glycosidase</keyword>
<dbReference type="SUPFAM" id="SSF51011">
    <property type="entry name" value="Glycosyl hydrolase domain"/>
    <property type="match status" value="1"/>
</dbReference>
<dbReference type="Gene3D" id="2.40.30.140">
    <property type="match status" value="1"/>
</dbReference>
<keyword evidence="8" id="KW-0106">Calcium</keyword>
<dbReference type="PANTHER" id="PTHR43447">
    <property type="entry name" value="ALPHA-AMYLASE"/>
    <property type="match status" value="1"/>
</dbReference>
<feature type="active site" description="Proton donor" evidence="7">
    <location>
        <position position="263"/>
    </location>
</feature>
<evidence type="ECO:0000256" key="4">
    <source>
        <dbReference type="ARBA" id="ARBA00022801"/>
    </source>
</evidence>
<feature type="binding site" evidence="8">
    <location>
        <position position="204"/>
    </location>
    <ligand>
        <name>Ca(2+)</name>
        <dbReference type="ChEBI" id="CHEBI:29108"/>
        <label>2</label>
    </ligand>
</feature>
<dbReference type="AlphaFoldDB" id="A0A0F5YLD4"/>
<dbReference type="InterPro" id="IPR013780">
    <property type="entry name" value="Glyco_hydro_b"/>
</dbReference>
<proteinExistence type="inferred from homology"/>
<feature type="binding site" evidence="8">
    <location>
        <position position="302"/>
    </location>
    <ligand>
        <name>Ca(2+)</name>
        <dbReference type="ChEBI" id="CHEBI:29108"/>
        <label>3</label>
    </ligand>
</feature>
<dbReference type="NCBIfam" id="NF006968">
    <property type="entry name" value="PRK09441.1-1"/>
    <property type="match status" value="1"/>
</dbReference>
<evidence type="ECO:0000256" key="9">
    <source>
        <dbReference type="RuleBase" id="RU003615"/>
    </source>
</evidence>
<name>A0A0F5YLD4_9CYAN</name>
<dbReference type="PIRSF" id="PIRSF001021">
    <property type="entry name" value="Alph-amls_thrmst"/>
    <property type="match status" value="1"/>
</dbReference>
<dbReference type="CDD" id="cd11318">
    <property type="entry name" value="AmyAc_bac_fung_AmyA"/>
    <property type="match status" value="1"/>
</dbReference>
<dbReference type="InterPro" id="IPR017853">
    <property type="entry name" value="GH"/>
</dbReference>
<dbReference type="EMBL" id="LATL02000177">
    <property type="protein sequence ID" value="KKD39719.1"/>
    <property type="molecule type" value="Genomic_DNA"/>
</dbReference>
<dbReference type="Pfam" id="PF00128">
    <property type="entry name" value="Alpha-amylase"/>
    <property type="match status" value="1"/>
</dbReference>
<dbReference type="OrthoDB" id="9805159at2"/>
<feature type="binding site" evidence="8">
    <location>
        <position position="202"/>
    </location>
    <ligand>
        <name>Ca(2+)</name>
        <dbReference type="ChEBI" id="CHEBI:29108"/>
        <label>1</label>
    </ligand>
</feature>
<dbReference type="SMART" id="SM00642">
    <property type="entry name" value="Aamy"/>
    <property type="match status" value="1"/>
</dbReference>
<dbReference type="InterPro" id="IPR013776">
    <property type="entry name" value="A-amylase_thermo"/>
</dbReference>
<evidence type="ECO:0000259" key="10">
    <source>
        <dbReference type="SMART" id="SM00642"/>
    </source>
</evidence>
<feature type="binding site" evidence="8">
    <location>
        <position position="237"/>
    </location>
    <ligand>
        <name>Ca(2+)</name>
        <dbReference type="ChEBI" id="CHEBI:29108"/>
        <label>1</label>
    </ligand>
</feature>
<feature type="binding site" evidence="8">
    <location>
        <position position="185"/>
    </location>
    <ligand>
        <name>Ca(2+)</name>
        <dbReference type="ChEBI" id="CHEBI:29108"/>
        <label>2</label>
    </ligand>
</feature>
<accession>A0A0F5YLD4</accession>
<comment type="caution">
    <text evidence="11">The sequence shown here is derived from an EMBL/GenBank/DDBJ whole genome shotgun (WGS) entry which is preliminary data.</text>
</comment>
<comment type="similarity">
    <text evidence="2 9">Belongs to the glycosyl hydrolase 13 family.</text>
</comment>
<feature type="binding site" evidence="8">
    <location>
        <position position="439"/>
    </location>
    <ligand>
        <name>Ca(2+)</name>
        <dbReference type="ChEBI" id="CHEBI:29108"/>
        <label>3</label>
    </ligand>
</feature>